<feature type="transmembrane region" description="Helical" evidence="2">
    <location>
        <begin position="79"/>
        <end position="99"/>
    </location>
</feature>
<evidence type="ECO:0000313" key="3">
    <source>
        <dbReference type="Proteomes" id="UP000887566"/>
    </source>
</evidence>
<keyword evidence="2" id="KW-1133">Transmembrane helix</keyword>
<proteinExistence type="predicted"/>
<dbReference type="WBParaSite" id="PSAMB.scaffold183size68339.g3078.t1">
    <property type="protein sequence ID" value="PSAMB.scaffold183size68339.g3078.t1"/>
    <property type="gene ID" value="PSAMB.scaffold183size68339.g3078"/>
</dbReference>
<organism evidence="3 4">
    <name type="scientific">Plectus sambesii</name>
    <dbReference type="NCBI Taxonomy" id="2011161"/>
    <lineage>
        <taxon>Eukaryota</taxon>
        <taxon>Metazoa</taxon>
        <taxon>Ecdysozoa</taxon>
        <taxon>Nematoda</taxon>
        <taxon>Chromadorea</taxon>
        <taxon>Plectida</taxon>
        <taxon>Plectina</taxon>
        <taxon>Plectoidea</taxon>
        <taxon>Plectidae</taxon>
        <taxon>Plectus</taxon>
    </lineage>
</organism>
<feature type="compositionally biased region" description="Polar residues" evidence="1">
    <location>
        <begin position="32"/>
        <end position="42"/>
    </location>
</feature>
<sequence>MFNISAETKLIVANTTRMAGQNAAAPPGSLGGDQTTPSYSHKTTKSLTESCEFRNFADIALITAGTWLVFRRYPIKSNWAPLVGITLAAGWGFGIYGYMQCKSLEAKYKPTDR</sequence>
<feature type="region of interest" description="Disordered" evidence="1">
    <location>
        <begin position="21"/>
        <end position="42"/>
    </location>
</feature>
<reference evidence="4" key="1">
    <citation type="submission" date="2022-11" db="UniProtKB">
        <authorList>
            <consortium name="WormBaseParasite"/>
        </authorList>
    </citation>
    <scope>IDENTIFICATION</scope>
</reference>
<keyword evidence="2" id="KW-0472">Membrane</keyword>
<dbReference type="Proteomes" id="UP000887566">
    <property type="component" value="Unplaced"/>
</dbReference>
<dbReference type="AlphaFoldDB" id="A0A914VD04"/>
<evidence type="ECO:0000256" key="2">
    <source>
        <dbReference type="SAM" id="Phobius"/>
    </source>
</evidence>
<evidence type="ECO:0000313" key="4">
    <source>
        <dbReference type="WBParaSite" id="PSAMB.scaffold183size68339.g3078.t1"/>
    </source>
</evidence>
<accession>A0A914VD04</accession>
<evidence type="ECO:0000256" key="1">
    <source>
        <dbReference type="SAM" id="MobiDB-lite"/>
    </source>
</evidence>
<keyword evidence="2" id="KW-0812">Transmembrane</keyword>
<protein>
    <submittedName>
        <fullName evidence="4">Uncharacterized protein</fullName>
    </submittedName>
</protein>
<keyword evidence="3" id="KW-1185">Reference proteome</keyword>
<name>A0A914VD04_9BILA</name>